<evidence type="ECO:0000313" key="11">
    <source>
        <dbReference type="EMBL" id="AVK97409.1"/>
    </source>
</evidence>
<dbReference type="GO" id="GO:0008453">
    <property type="term" value="F:alanine-glyoxylate transaminase activity"/>
    <property type="evidence" value="ECO:0007669"/>
    <property type="project" value="TreeGrafter"/>
</dbReference>
<organism evidence="11 13">
    <name type="scientific">Lysinibacillus sphaericus</name>
    <name type="common">Bacillus sphaericus</name>
    <dbReference type="NCBI Taxonomy" id="1421"/>
    <lineage>
        <taxon>Bacteria</taxon>
        <taxon>Bacillati</taxon>
        <taxon>Bacillota</taxon>
        <taxon>Bacilli</taxon>
        <taxon>Bacillales</taxon>
        <taxon>Bacillaceae</taxon>
        <taxon>Lysinibacillus</taxon>
    </lineage>
</organism>
<comment type="similarity">
    <text evidence="2 8">Belongs to the class-V pyridoxal-phosphate-dependent aminotransferase family.</text>
</comment>
<evidence type="ECO:0000256" key="9">
    <source>
        <dbReference type="RuleBase" id="RU004504"/>
    </source>
</evidence>
<dbReference type="Proteomes" id="UP000238825">
    <property type="component" value="Chromosome"/>
</dbReference>
<dbReference type="RefSeq" id="WP_024363414.1">
    <property type="nucleotide sequence ID" value="NZ_BJNS01000020.1"/>
</dbReference>
<dbReference type="EC" id="1.12.-.-" evidence="12"/>
<dbReference type="PANTHER" id="PTHR21152:SF40">
    <property type="entry name" value="ALANINE--GLYOXYLATE AMINOTRANSFERASE"/>
    <property type="match status" value="1"/>
</dbReference>
<dbReference type="InterPro" id="IPR024169">
    <property type="entry name" value="SP_NH2Trfase/AEP_transaminase"/>
</dbReference>
<protein>
    <submittedName>
        <fullName evidence="11">Class V aminotransferase</fullName>
        <ecNumber evidence="12">1.12.-.-</ecNumber>
    </submittedName>
</protein>
<dbReference type="GO" id="GO:0019265">
    <property type="term" value="P:glycine biosynthetic process, by transamination of glyoxylate"/>
    <property type="evidence" value="ECO:0007669"/>
    <property type="project" value="TreeGrafter"/>
</dbReference>
<dbReference type="Proteomes" id="UP000255295">
    <property type="component" value="Unassembled WGS sequence"/>
</dbReference>
<accession>A0A2S0K276</accession>
<dbReference type="Gene3D" id="3.40.640.10">
    <property type="entry name" value="Type I PLP-dependent aspartate aminotransferase-like (Major domain)"/>
    <property type="match status" value="1"/>
</dbReference>
<dbReference type="FunFam" id="3.40.640.10:FF:000027">
    <property type="entry name" value="Serine--pyruvate aminotransferase, mitochondrial"/>
    <property type="match status" value="1"/>
</dbReference>
<evidence type="ECO:0000256" key="5">
    <source>
        <dbReference type="ARBA" id="ARBA00022898"/>
    </source>
</evidence>
<evidence type="ECO:0000313" key="14">
    <source>
        <dbReference type="Proteomes" id="UP000255295"/>
    </source>
</evidence>
<dbReference type="SUPFAM" id="SSF53383">
    <property type="entry name" value="PLP-dependent transferases"/>
    <property type="match status" value="1"/>
</dbReference>
<dbReference type="EMBL" id="CP019980">
    <property type="protein sequence ID" value="AVK97409.1"/>
    <property type="molecule type" value="Genomic_DNA"/>
</dbReference>
<dbReference type="Pfam" id="PF00266">
    <property type="entry name" value="Aminotran_5"/>
    <property type="match status" value="1"/>
</dbReference>
<sequence length="390" mass="42671">MYENILRHPGPTPIPKKVQLAMNRDIFSHRSNEFVELYRETTELVKAVFGTKQDILLLPSGGTAALEAAAVNTVNAGDDVVVITVGAFGDYFVSICEKYGFNVHKLAKQWGQACTAEELRTFLQPLQHIKAVFITYNETSTGILNPIAALAQVVREESDALVIVDGVSCIGGAPAEMDAWGIDILVTGSQKAMMLPPGLSLVSVSDRAWKVIEENTMPSYYLNLLSYRDWAHKGMTPNTPTITLIYGLREVCKLIEEEGGFAHTVARHELMKNMVRSAMKALHMELLTTDEFASPTITAIMAPKGIALNAFLHHLKQHYHLDFAGGLGPLQGEIFRFGHMGYCFPSDILQAVSLMEAALQDFAYDFEPGAGVSAAHKVFLAAQANTITSP</sequence>
<dbReference type="AlphaFoldDB" id="A0A2S0K276"/>
<dbReference type="PIRSF" id="PIRSF000524">
    <property type="entry name" value="SPT"/>
    <property type="match status" value="1"/>
</dbReference>
<keyword evidence="12" id="KW-0560">Oxidoreductase</keyword>
<evidence type="ECO:0000256" key="3">
    <source>
        <dbReference type="ARBA" id="ARBA00022576"/>
    </source>
</evidence>
<feature type="modified residue" description="N6-(pyridoxal phosphate)lysine" evidence="7">
    <location>
        <position position="191"/>
    </location>
</feature>
<gene>
    <name evidence="11" type="ORF">LS41612_14600</name>
    <name evidence="12" type="ORF">NCTC10338_01776</name>
</gene>
<dbReference type="EMBL" id="UFSZ01000001">
    <property type="protein sequence ID" value="SUV16692.1"/>
    <property type="molecule type" value="Genomic_DNA"/>
</dbReference>
<dbReference type="InterPro" id="IPR015424">
    <property type="entry name" value="PyrdxlP-dep_Trfase"/>
</dbReference>
<dbReference type="Gene3D" id="3.90.1150.10">
    <property type="entry name" value="Aspartate Aminotransferase, domain 1"/>
    <property type="match status" value="1"/>
</dbReference>
<keyword evidence="4 11" id="KW-0808">Transferase</keyword>
<dbReference type="GeneID" id="48277429"/>
<evidence type="ECO:0000259" key="10">
    <source>
        <dbReference type="Pfam" id="PF00266"/>
    </source>
</evidence>
<name>A0A2S0K276_LYSSH</name>
<evidence type="ECO:0000256" key="2">
    <source>
        <dbReference type="ARBA" id="ARBA00009236"/>
    </source>
</evidence>
<dbReference type="GO" id="GO:0004760">
    <property type="term" value="F:L-serine-pyruvate transaminase activity"/>
    <property type="evidence" value="ECO:0007669"/>
    <property type="project" value="TreeGrafter"/>
</dbReference>
<dbReference type="PANTHER" id="PTHR21152">
    <property type="entry name" value="AMINOTRANSFERASE CLASS V"/>
    <property type="match status" value="1"/>
</dbReference>
<dbReference type="InterPro" id="IPR015421">
    <property type="entry name" value="PyrdxlP-dep_Trfase_major"/>
</dbReference>
<dbReference type="PROSITE" id="PS00595">
    <property type="entry name" value="AA_TRANSFER_CLASS_5"/>
    <property type="match status" value="1"/>
</dbReference>
<dbReference type="InterPro" id="IPR000192">
    <property type="entry name" value="Aminotrans_V_dom"/>
</dbReference>
<evidence type="ECO:0000256" key="8">
    <source>
        <dbReference type="RuleBase" id="RU004075"/>
    </source>
</evidence>
<dbReference type="InterPro" id="IPR020578">
    <property type="entry name" value="Aminotrans_V_PyrdxlP_BS"/>
</dbReference>
<proteinExistence type="inferred from homology"/>
<reference evidence="11 13" key="1">
    <citation type="submission" date="2017-03" db="EMBL/GenBank/DDBJ databases">
        <title>The whole genome sequencing and assembly of Lysinibacillus sphaericus DSM 28T strain.</title>
        <authorList>
            <person name="Lee Y.-J."/>
            <person name="Yi H."/>
            <person name="Bahn Y.-S."/>
            <person name="Kim J.F."/>
            <person name="Lee D.-W."/>
        </authorList>
    </citation>
    <scope>NUCLEOTIDE SEQUENCE [LARGE SCALE GENOMIC DNA]</scope>
    <source>
        <strain evidence="11 13">DSM 28</strain>
    </source>
</reference>
<comment type="cofactor">
    <cofactor evidence="1 7 9">
        <name>pyridoxal 5'-phosphate</name>
        <dbReference type="ChEBI" id="CHEBI:597326"/>
    </cofactor>
</comment>
<feature type="binding site" evidence="6">
    <location>
        <position position="336"/>
    </location>
    <ligand>
        <name>substrate</name>
    </ligand>
</feature>
<feature type="domain" description="Aminotransferase class V" evidence="10">
    <location>
        <begin position="27"/>
        <end position="309"/>
    </location>
</feature>
<dbReference type="InterPro" id="IPR015422">
    <property type="entry name" value="PyrdxlP-dep_Trfase_small"/>
</dbReference>
<evidence type="ECO:0000256" key="7">
    <source>
        <dbReference type="PIRSR" id="PIRSR000524-50"/>
    </source>
</evidence>
<evidence type="ECO:0000256" key="4">
    <source>
        <dbReference type="ARBA" id="ARBA00022679"/>
    </source>
</evidence>
<reference evidence="12 14" key="2">
    <citation type="submission" date="2018-06" db="EMBL/GenBank/DDBJ databases">
        <authorList>
            <consortium name="Pathogen Informatics"/>
            <person name="Doyle S."/>
        </authorList>
    </citation>
    <scope>NUCLEOTIDE SEQUENCE [LARGE SCALE GENOMIC DNA]</scope>
    <source>
        <strain evidence="12 14">NCTC10338</strain>
    </source>
</reference>
<dbReference type="GO" id="GO:0016491">
    <property type="term" value="F:oxidoreductase activity"/>
    <property type="evidence" value="ECO:0007669"/>
    <property type="project" value="UniProtKB-KW"/>
</dbReference>
<evidence type="ECO:0000313" key="12">
    <source>
        <dbReference type="EMBL" id="SUV16692.1"/>
    </source>
</evidence>
<keyword evidence="5 7" id="KW-0663">Pyridoxal phosphate</keyword>
<evidence type="ECO:0000313" key="13">
    <source>
        <dbReference type="Proteomes" id="UP000238825"/>
    </source>
</evidence>
<evidence type="ECO:0000256" key="1">
    <source>
        <dbReference type="ARBA" id="ARBA00001933"/>
    </source>
</evidence>
<evidence type="ECO:0000256" key="6">
    <source>
        <dbReference type="PIRSR" id="PIRSR000524-1"/>
    </source>
</evidence>
<keyword evidence="3 11" id="KW-0032">Aminotransferase</keyword>